<reference evidence="2 3" key="1">
    <citation type="journal article" date="2014" name="Int. J. Syst. Evol. Microbiol.">
        <title>Complete genome sequence of Corynebacterium casei LMG S-19264T (=DSM 44701T), isolated from a smear-ripened cheese.</title>
        <authorList>
            <consortium name="US DOE Joint Genome Institute (JGI-PGF)"/>
            <person name="Walter F."/>
            <person name="Albersmeier A."/>
            <person name="Kalinowski J."/>
            <person name="Ruckert C."/>
        </authorList>
    </citation>
    <scope>NUCLEOTIDE SEQUENCE [LARGE SCALE GENOMIC DNA]</scope>
    <source>
        <strain evidence="2 3">NBRC 110095</strain>
    </source>
</reference>
<name>A0AA37TBC6_9GAMM</name>
<accession>A0AA37TBC6</accession>
<evidence type="ECO:0000313" key="2">
    <source>
        <dbReference type="EMBL" id="GLS27191.1"/>
    </source>
</evidence>
<feature type="domain" description="FHA" evidence="1">
    <location>
        <begin position="19"/>
        <end position="68"/>
    </location>
</feature>
<dbReference type="EMBL" id="BSPD01000067">
    <property type="protein sequence ID" value="GLS27191.1"/>
    <property type="molecule type" value="Genomic_DNA"/>
</dbReference>
<dbReference type="SUPFAM" id="SSF49879">
    <property type="entry name" value="SMAD/FHA domain"/>
    <property type="match status" value="1"/>
</dbReference>
<evidence type="ECO:0000313" key="3">
    <source>
        <dbReference type="Proteomes" id="UP001156870"/>
    </source>
</evidence>
<dbReference type="InterPro" id="IPR000253">
    <property type="entry name" value="FHA_dom"/>
</dbReference>
<dbReference type="AlphaFoldDB" id="A0AA37TBC6"/>
<organism evidence="2 3">
    <name type="scientific">Marinibactrum halimedae</name>
    <dbReference type="NCBI Taxonomy" id="1444977"/>
    <lineage>
        <taxon>Bacteria</taxon>
        <taxon>Pseudomonadati</taxon>
        <taxon>Pseudomonadota</taxon>
        <taxon>Gammaproteobacteria</taxon>
        <taxon>Cellvibrionales</taxon>
        <taxon>Cellvibrionaceae</taxon>
        <taxon>Marinibactrum</taxon>
    </lineage>
</organism>
<dbReference type="InterPro" id="IPR050923">
    <property type="entry name" value="Cell_Proc_Reg/RNA_Proc"/>
</dbReference>
<dbReference type="InterPro" id="IPR008984">
    <property type="entry name" value="SMAD_FHA_dom_sf"/>
</dbReference>
<dbReference type="Gene3D" id="2.60.200.20">
    <property type="match status" value="1"/>
</dbReference>
<sequence>MGILMNSKTEALIQLRSTHSFGRDVNNCDTGLSDSLCSRNHCIIEYIGNTWVLIDHSKNGTYVNNKKVEAKRVSLNKDDTLTFSKKGGESFIVISTEPPQPFLINQSKNHFIQLTSNNILPNENHPELLIYRHNFEWVLEHDKTVKKLYSHDNITLNKESWVFFPNDTIQDTVTHAINGLSSIHRYTLYFSVSLNEENVQVSIQHHDDTLIDFGYKAHHHILLILARQRLLDEARCIPDSEHGWIANEVLTSELGIDTSHLNTHIYRLRKAFEEIKFPQTPVERRFGELRLSTCPFIIKKGNTNEQYMMQ</sequence>
<dbReference type="Pfam" id="PF00498">
    <property type="entry name" value="FHA"/>
    <property type="match status" value="1"/>
</dbReference>
<comment type="caution">
    <text evidence="2">The sequence shown here is derived from an EMBL/GenBank/DDBJ whole genome shotgun (WGS) entry which is preliminary data.</text>
</comment>
<proteinExistence type="predicted"/>
<dbReference type="Proteomes" id="UP001156870">
    <property type="component" value="Unassembled WGS sequence"/>
</dbReference>
<dbReference type="PROSITE" id="PS50006">
    <property type="entry name" value="FHA_DOMAIN"/>
    <property type="match status" value="1"/>
</dbReference>
<protein>
    <recommendedName>
        <fullName evidence="1">FHA domain-containing protein</fullName>
    </recommendedName>
</protein>
<gene>
    <name evidence="2" type="ORF">GCM10007877_29100</name>
</gene>
<dbReference type="SMART" id="SM00240">
    <property type="entry name" value="FHA"/>
    <property type="match status" value="1"/>
</dbReference>
<dbReference type="PANTHER" id="PTHR23308">
    <property type="entry name" value="NUCLEAR INHIBITOR OF PROTEIN PHOSPHATASE-1"/>
    <property type="match status" value="1"/>
</dbReference>
<evidence type="ECO:0000259" key="1">
    <source>
        <dbReference type="PROSITE" id="PS50006"/>
    </source>
</evidence>
<dbReference type="CDD" id="cd00060">
    <property type="entry name" value="FHA"/>
    <property type="match status" value="1"/>
</dbReference>
<keyword evidence="3" id="KW-1185">Reference proteome</keyword>